<evidence type="ECO:0000259" key="5">
    <source>
        <dbReference type="PROSITE" id="PS51918"/>
    </source>
</evidence>
<keyword evidence="2" id="KW-0479">Metal-binding</keyword>
<keyword evidence="1" id="KW-0949">S-adenosyl-L-methionine</keyword>
<dbReference type="InterPro" id="IPR058240">
    <property type="entry name" value="rSAM_sf"/>
</dbReference>
<dbReference type="PANTHER" id="PTHR11228">
    <property type="entry name" value="RADICAL SAM DOMAIN PROTEIN"/>
    <property type="match status" value="1"/>
</dbReference>
<dbReference type="PROSITE" id="PS51918">
    <property type="entry name" value="RADICAL_SAM"/>
    <property type="match status" value="1"/>
</dbReference>
<dbReference type="InterPro" id="IPR007197">
    <property type="entry name" value="rSAM"/>
</dbReference>
<comment type="caution">
    <text evidence="6">The sequence shown here is derived from an EMBL/GenBank/DDBJ whole genome shotgun (WGS) entry which is preliminary data.</text>
</comment>
<evidence type="ECO:0000256" key="4">
    <source>
        <dbReference type="ARBA" id="ARBA00023014"/>
    </source>
</evidence>
<dbReference type="PANTHER" id="PTHR11228:SF7">
    <property type="entry name" value="PQQA PEPTIDE CYCLASE"/>
    <property type="match status" value="1"/>
</dbReference>
<dbReference type="SFLD" id="SFLDS00029">
    <property type="entry name" value="Radical_SAM"/>
    <property type="match status" value="1"/>
</dbReference>
<dbReference type="GO" id="GO:0003824">
    <property type="term" value="F:catalytic activity"/>
    <property type="evidence" value="ECO:0007669"/>
    <property type="project" value="InterPro"/>
</dbReference>
<evidence type="ECO:0000313" key="6">
    <source>
        <dbReference type="EMBL" id="MBN8661307.1"/>
    </source>
</evidence>
<sequence>MKVRTFSIVAGSMACNAKCPFCVAHMTPANGISSKEPAVNWRNFRKACQFARDGGCVTAMITSKGEPTIFPDQVTRFLKELSTFNFPVLELQTNGILIADGETKRVSDEHLQAWYDAGLNMVAISVCHWEREMNKRIYMGEQSKRDYIDLPALIEKLHRFGFSVRLAVVMLKGFIDSPEAVDKMIEFARTHKVEQLTFRPVSKPDKSENEKVFQWTSSNHVPATLEAEVNQHLASRGAVLNNLTHGATVYDVDGQNVCMTNCLTVQPDNEEMRQIIFFPDGHLRYAWQHAGAIIF</sequence>
<proteinExistence type="predicted"/>
<dbReference type="Pfam" id="PF04055">
    <property type="entry name" value="Radical_SAM"/>
    <property type="match status" value="1"/>
</dbReference>
<dbReference type="InterPro" id="IPR013785">
    <property type="entry name" value="Aldolase_TIM"/>
</dbReference>
<dbReference type="CDD" id="cd01335">
    <property type="entry name" value="Radical_SAM"/>
    <property type="match status" value="1"/>
</dbReference>
<evidence type="ECO:0000256" key="2">
    <source>
        <dbReference type="ARBA" id="ARBA00022723"/>
    </source>
</evidence>
<feature type="domain" description="Radical SAM core" evidence="5">
    <location>
        <begin position="1"/>
        <end position="236"/>
    </location>
</feature>
<organism evidence="6 7">
    <name type="scientific">Candidatus Obscuribacter phosphatis</name>
    <dbReference type="NCBI Taxonomy" id="1906157"/>
    <lineage>
        <taxon>Bacteria</taxon>
        <taxon>Bacillati</taxon>
        <taxon>Candidatus Melainabacteria</taxon>
        <taxon>Candidatus Obscuribacterales</taxon>
        <taxon>Candidatus Obscuribacteraceae</taxon>
        <taxon>Candidatus Obscuribacter</taxon>
    </lineage>
</organism>
<protein>
    <submittedName>
        <fullName evidence="6">Radical SAM protein</fullName>
    </submittedName>
</protein>
<dbReference type="GO" id="GO:0051536">
    <property type="term" value="F:iron-sulfur cluster binding"/>
    <property type="evidence" value="ECO:0007669"/>
    <property type="project" value="UniProtKB-KW"/>
</dbReference>
<dbReference type="Proteomes" id="UP000664277">
    <property type="component" value="Unassembled WGS sequence"/>
</dbReference>
<keyword evidence="4" id="KW-0411">Iron-sulfur</keyword>
<evidence type="ECO:0000256" key="1">
    <source>
        <dbReference type="ARBA" id="ARBA00022691"/>
    </source>
</evidence>
<dbReference type="AlphaFoldDB" id="A0A8J7PNJ6"/>
<keyword evidence="3" id="KW-0408">Iron</keyword>
<dbReference type="InterPro" id="IPR050377">
    <property type="entry name" value="Radical_SAM_PqqE_MftC-like"/>
</dbReference>
<dbReference type="PROSITE" id="PS51257">
    <property type="entry name" value="PROKAR_LIPOPROTEIN"/>
    <property type="match status" value="1"/>
</dbReference>
<dbReference type="Gene3D" id="3.20.20.70">
    <property type="entry name" value="Aldolase class I"/>
    <property type="match status" value="1"/>
</dbReference>
<gene>
    <name evidence="6" type="ORF">J0M35_13145</name>
</gene>
<dbReference type="EMBL" id="JAFLCK010000018">
    <property type="protein sequence ID" value="MBN8661307.1"/>
    <property type="molecule type" value="Genomic_DNA"/>
</dbReference>
<reference evidence="6" key="1">
    <citation type="submission" date="2021-02" db="EMBL/GenBank/DDBJ databases">
        <title>Genome-Resolved Metagenomics of a Microbial Community Performing Photosynthetic Biological Nutrient Removal.</title>
        <authorList>
            <person name="Mcdaniel E.A."/>
        </authorList>
    </citation>
    <scope>NUCLEOTIDE SEQUENCE</scope>
    <source>
        <strain evidence="6">UWPOB_OBS1</strain>
    </source>
</reference>
<dbReference type="SUPFAM" id="SSF102114">
    <property type="entry name" value="Radical SAM enzymes"/>
    <property type="match status" value="1"/>
</dbReference>
<name>A0A8J7PNJ6_9BACT</name>
<evidence type="ECO:0000256" key="3">
    <source>
        <dbReference type="ARBA" id="ARBA00023004"/>
    </source>
</evidence>
<dbReference type="GO" id="GO:0046872">
    <property type="term" value="F:metal ion binding"/>
    <property type="evidence" value="ECO:0007669"/>
    <property type="project" value="UniProtKB-KW"/>
</dbReference>
<accession>A0A8J7PNJ6</accession>
<evidence type="ECO:0000313" key="7">
    <source>
        <dbReference type="Proteomes" id="UP000664277"/>
    </source>
</evidence>